<feature type="binding site" evidence="9">
    <location>
        <position position="327"/>
    </location>
    <ligand>
        <name>GTP</name>
        <dbReference type="ChEBI" id="CHEBI:37565"/>
    </ligand>
</feature>
<dbReference type="Gene3D" id="3.90.170.10">
    <property type="entry name" value="Adenylosuccinate Synthetase, subunit A, domain 3"/>
    <property type="match status" value="1"/>
</dbReference>
<keyword evidence="5 9" id="KW-0547">Nucleotide-binding</keyword>
<evidence type="ECO:0000256" key="2">
    <source>
        <dbReference type="ARBA" id="ARBA00011738"/>
    </source>
</evidence>
<evidence type="ECO:0000256" key="1">
    <source>
        <dbReference type="ARBA" id="ARBA00003779"/>
    </source>
</evidence>
<dbReference type="InterPro" id="IPR042111">
    <property type="entry name" value="Adenylosuccinate_synth_dom3"/>
</dbReference>
<dbReference type="InterPro" id="IPR033128">
    <property type="entry name" value="Adenylosuccin_syn_Lys_AS"/>
</dbReference>
<dbReference type="Gene3D" id="3.40.440.10">
    <property type="entry name" value="Adenylosuccinate Synthetase, subunit A, domain 1"/>
    <property type="match status" value="1"/>
</dbReference>
<dbReference type="InterPro" id="IPR042110">
    <property type="entry name" value="Adenylosuccinate_synth_dom2"/>
</dbReference>
<comment type="subcellular location">
    <subcellularLocation>
        <location evidence="9">Cytoplasm</location>
    </subcellularLocation>
</comment>
<keyword evidence="3 9" id="KW-0436">Ligase</keyword>
<feature type="binding site" evidence="9">
    <location>
        <position position="325"/>
    </location>
    <ligand>
        <name>IMP</name>
        <dbReference type="ChEBI" id="CHEBI:58053"/>
    </ligand>
</feature>
<feature type="binding site" evidence="9">
    <location>
        <begin position="353"/>
        <end position="355"/>
    </location>
    <ligand>
        <name>GTP</name>
        <dbReference type="ChEBI" id="CHEBI:37565"/>
    </ligand>
</feature>
<evidence type="ECO:0000256" key="10">
    <source>
        <dbReference type="PROSITE-ProRule" id="PRU10134"/>
    </source>
</evidence>
<comment type="cofactor">
    <cofactor evidence="9">
        <name>Mg(2+)</name>
        <dbReference type="ChEBI" id="CHEBI:18420"/>
    </cofactor>
    <text evidence="9">Binds 1 Mg(2+) ion per subunit.</text>
</comment>
<sequence length="450" mass="49610">MSEAGKITIILGSQWGDEGKGKLTDILCPKAEICARAAGGHNAANGVSYSFHLLPSGLINPKCLNFIGTSVVFHVPSFFKELKELEAKGLTGVRDRIKVSDRAQVNLDLHAAVDGLEEVELGTRAIGTTGRGIGPSYATKAARSGIRVHDILDEEKVQSHDPPACRRLQEALRRMFLTPHPYSSFSEMPPLMSIYDLLKYDVEEEISRFNDYRKELKKYMVDGITFMNDVVKANKNILIEGANALMLDIDYGSYPYVTSSNAGLGGVITGLALNPFKITEVVGVVKAYTTRVGGGPFPTEDNGEAGTKLQEIGRECCDRGVSTGRKRRCGWLDLVVVKYSSSVNHYTSLNLTKLDCLDTFEEIRVAVGYRDPKTGEELDSFPASLEFLEKVEVIYKSFKGWQKPTTNAKTFEDLPQEAREYVEFIEGFVGVKVKWIGTGPDREAMIVRGA</sequence>
<dbReference type="NCBIfam" id="NF002223">
    <property type="entry name" value="PRK01117.1"/>
    <property type="match status" value="1"/>
</dbReference>
<dbReference type="NCBIfam" id="TIGR00184">
    <property type="entry name" value="purA"/>
    <property type="match status" value="1"/>
</dbReference>
<comment type="subunit">
    <text evidence="2 9">Homodimer.</text>
</comment>
<evidence type="ECO:0000256" key="6">
    <source>
        <dbReference type="ARBA" id="ARBA00022755"/>
    </source>
</evidence>
<feature type="binding site" evidence="9">
    <location>
        <begin position="437"/>
        <end position="439"/>
    </location>
    <ligand>
        <name>GTP</name>
        <dbReference type="ChEBI" id="CHEBI:37565"/>
    </ligand>
</feature>
<comment type="function">
    <text evidence="9">Plays an important role in the de novo pathway and in the salvage pathway of purine nucleotide biosynthesis. Catalyzes the first commited step in the biosynthesis of AMP from IMP.</text>
</comment>
<comment type="pathway">
    <text evidence="9 11">Purine metabolism; AMP biosynthesis via de novo pathway; AMP from IMP: step 1/2.</text>
</comment>
<dbReference type="Gene3D" id="1.10.300.10">
    <property type="entry name" value="Adenylosuccinate Synthetase, subunit A, domain 2"/>
    <property type="match status" value="1"/>
</dbReference>
<dbReference type="PROSITE" id="PS01266">
    <property type="entry name" value="ADENYLOSUCCIN_SYN_1"/>
    <property type="match status" value="1"/>
</dbReference>
<comment type="caution">
    <text evidence="12">The sequence shown here is derived from an EMBL/GenBank/DDBJ whole genome shotgun (WGS) entry which is preliminary data.</text>
</comment>
<dbReference type="InterPro" id="IPR027417">
    <property type="entry name" value="P-loop_NTPase"/>
</dbReference>
<evidence type="ECO:0000313" key="13">
    <source>
        <dbReference type="Proteomes" id="UP001444661"/>
    </source>
</evidence>
<dbReference type="Proteomes" id="UP001444661">
    <property type="component" value="Unassembled WGS sequence"/>
</dbReference>
<reference evidence="12 13" key="1">
    <citation type="submission" date="2023-01" db="EMBL/GenBank/DDBJ databases">
        <title>Analysis of 21 Apiospora genomes using comparative genomics revels a genus with tremendous synthesis potential of carbohydrate active enzymes and secondary metabolites.</title>
        <authorList>
            <person name="Sorensen T."/>
        </authorList>
    </citation>
    <scope>NUCLEOTIDE SEQUENCE [LARGE SCALE GENOMIC DNA]</scope>
    <source>
        <strain evidence="12 13">CBS 33761</strain>
    </source>
</reference>
<keyword evidence="9" id="KW-0963">Cytoplasm</keyword>
<dbReference type="Pfam" id="PF00709">
    <property type="entry name" value="Adenylsucc_synt"/>
    <property type="match status" value="1"/>
</dbReference>
<evidence type="ECO:0000256" key="9">
    <source>
        <dbReference type="HAMAP-Rule" id="MF_03125"/>
    </source>
</evidence>
<feature type="binding site" evidence="9">
    <location>
        <begin position="321"/>
        <end position="327"/>
    </location>
    <ligand>
        <name>substrate</name>
    </ligand>
</feature>
<dbReference type="PANTHER" id="PTHR11846:SF0">
    <property type="entry name" value="ADENYLOSUCCINATE SYNTHETASE"/>
    <property type="match status" value="1"/>
</dbReference>
<organism evidence="12 13">
    <name type="scientific">Apiospora rasikravindrae</name>
    <dbReference type="NCBI Taxonomy" id="990691"/>
    <lineage>
        <taxon>Eukaryota</taxon>
        <taxon>Fungi</taxon>
        <taxon>Dikarya</taxon>
        <taxon>Ascomycota</taxon>
        <taxon>Pezizomycotina</taxon>
        <taxon>Sordariomycetes</taxon>
        <taxon>Xylariomycetidae</taxon>
        <taxon>Amphisphaeriales</taxon>
        <taxon>Apiosporaceae</taxon>
        <taxon>Apiospora</taxon>
    </lineage>
</organism>
<dbReference type="PANTHER" id="PTHR11846">
    <property type="entry name" value="ADENYLOSUCCINATE SYNTHETASE"/>
    <property type="match status" value="1"/>
</dbReference>
<dbReference type="InterPro" id="IPR018220">
    <property type="entry name" value="Adenylosuccin_syn_GTP-bd"/>
</dbReference>
<dbReference type="SMART" id="SM00788">
    <property type="entry name" value="Adenylsucc_synt"/>
    <property type="match status" value="1"/>
</dbReference>
<comment type="caution">
    <text evidence="9">Lacks conserved residue(s) required for the propagation of feature annotation.</text>
</comment>
<evidence type="ECO:0000256" key="8">
    <source>
        <dbReference type="ARBA" id="ARBA00023134"/>
    </source>
</evidence>
<keyword evidence="13" id="KW-1185">Reference proteome</keyword>
<comment type="catalytic activity">
    <reaction evidence="9 11">
        <text>IMP + L-aspartate + GTP = N(6)-(1,2-dicarboxyethyl)-AMP + GDP + phosphate + 2 H(+)</text>
        <dbReference type="Rhea" id="RHEA:15753"/>
        <dbReference type="ChEBI" id="CHEBI:15378"/>
        <dbReference type="ChEBI" id="CHEBI:29991"/>
        <dbReference type="ChEBI" id="CHEBI:37565"/>
        <dbReference type="ChEBI" id="CHEBI:43474"/>
        <dbReference type="ChEBI" id="CHEBI:57567"/>
        <dbReference type="ChEBI" id="CHEBI:58053"/>
        <dbReference type="ChEBI" id="CHEBI:58189"/>
        <dbReference type="EC" id="6.3.4.4"/>
    </reaction>
</comment>
<feature type="active site" description="Proton acceptor" evidence="9">
    <location>
        <position position="17"/>
    </location>
</feature>
<keyword evidence="7 9" id="KW-0460">Magnesium</keyword>
<protein>
    <recommendedName>
        <fullName evidence="9 11">Adenylosuccinate synthetase</fullName>
        <shortName evidence="9">AMPSase</shortName>
        <shortName evidence="9">AdSS</shortName>
        <ecNumber evidence="9 11">6.3.4.4</ecNumber>
    </recommendedName>
    <alternativeName>
        <fullName evidence="9">IMP--aspartate ligase</fullName>
    </alternativeName>
</protein>
<feature type="binding site" evidence="9">
    <location>
        <begin position="16"/>
        <end position="22"/>
    </location>
    <ligand>
        <name>GTP</name>
        <dbReference type="ChEBI" id="CHEBI:37565"/>
    </ligand>
</feature>
<dbReference type="InterPro" id="IPR042109">
    <property type="entry name" value="Adenylosuccinate_synth_dom1"/>
</dbReference>
<feature type="binding site" evidence="9">
    <location>
        <position position="143"/>
    </location>
    <ligand>
        <name>IMP</name>
        <dbReference type="ChEBI" id="CHEBI:58053"/>
        <note>ligand shared between dimeric partners</note>
    </ligand>
</feature>
<dbReference type="HAMAP" id="MF_00011">
    <property type="entry name" value="Adenylosucc_synth"/>
    <property type="match status" value="1"/>
</dbReference>
<keyword evidence="4 9" id="KW-0479">Metal-binding</keyword>
<comment type="function">
    <text evidence="11">Plays an important role in the de novo pathway of purine nucleotide biosynthesis.</text>
</comment>
<dbReference type="InterPro" id="IPR001114">
    <property type="entry name" value="Adenylosuccinate_synthetase"/>
</dbReference>
<name>A0ABR1S3L5_9PEZI</name>
<evidence type="ECO:0000256" key="3">
    <source>
        <dbReference type="ARBA" id="ARBA00022598"/>
    </source>
</evidence>
<feature type="binding site" evidence="9">
    <location>
        <position position="17"/>
    </location>
    <ligand>
        <name>Mg(2+)</name>
        <dbReference type="ChEBI" id="CHEBI:18420"/>
    </ligand>
</feature>
<comment type="similarity">
    <text evidence="9 11">Belongs to the adenylosuccinate synthetase family.</text>
</comment>
<dbReference type="EC" id="6.3.4.4" evidence="9 11"/>
<feature type="binding site" evidence="9">
    <location>
        <position position="129"/>
    </location>
    <ligand>
        <name>IMP</name>
        <dbReference type="ChEBI" id="CHEBI:58053"/>
    </ligand>
</feature>
<comment type="function">
    <text evidence="1">Plays an important role in the de novo pathway and in the salvage pathway of purine nucleotide biosynthesis. Catalyzes the first committed step in the biosynthesis of AMP from IMP.</text>
</comment>
<dbReference type="EMBL" id="JAQQWK010000011">
    <property type="protein sequence ID" value="KAK8023944.1"/>
    <property type="molecule type" value="Genomic_DNA"/>
</dbReference>
<feature type="binding site" evidence="9">
    <location>
        <position position="243"/>
    </location>
    <ligand>
        <name>IMP</name>
        <dbReference type="ChEBI" id="CHEBI:58053"/>
    </ligand>
</feature>
<feature type="binding site" evidence="9">
    <location>
        <position position="258"/>
    </location>
    <ligand>
        <name>IMP</name>
        <dbReference type="ChEBI" id="CHEBI:58053"/>
    </ligand>
</feature>
<dbReference type="PROSITE" id="PS00513">
    <property type="entry name" value="ADENYLOSUCCIN_SYN_2"/>
    <property type="match status" value="1"/>
</dbReference>
<proteinExistence type="inferred from homology"/>
<evidence type="ECO:0000256" key="4">
    <source>
        <dbReference type="ARBA" id="ARBA00022723"/>
    </source>
</evidence>
<feature type="binding site" evidence="9">
    <location>
        <begin position="17"/>
        <end position="20"/>
    </location>
    <ligand>
        <name>IMP</name>
        <dbReference type="ChEBI" id="CHEBI:58053"/>
    </ligand>
</feature>
<evidence type="ECO:0000256" key="5">
    <source>
        <dbReference type="ARBA" id="ARBA00022741"/>
    </source>
</evidence>
<keyword evidence="6 9" id="KW-0658">Purine biosynthesis</keyword>
<evidence type="ECO:0000256" key="11">
    <source>
        <dbReference type="RuleBase" id="RU000520"/>
    </source>
</evidence>
<dbReference type="CDD" id="cd03108">
    <property type="entry name" value="AdSS"/>
    <property type="match status" value="1"/>
</dbReference>
<accession>A0ABR1S3L5</accession>
<feature type="active site" evidence="10">
    <location>
        <position position="140"/>
    </location>
</feature>
<evidence type="ECO:0000256" key="7">
    <source>
        <dbReference type="ARBA" id="ARBA00022842"/>
    </source>
</evidence>
<gene>
    <name evidence="12" type="ORF">PG993_012010</name>
</gene>
<keyword evidence="8 9" id="KW-0342">GTP-binding</keyword>
<evidence type="ECO:0000313" key="12">
    <source>
        <dbReference type="EMBL" id="KAK8023944.1"/>
    </source>
</evidence>
<dbReference type="SUPFAM" id="SSF52540">
    <property type="entry name" value="P-loop containing nucleoside triphosphate hydrolases"/>
    <property type="match status" value="1"/>
</dbReference>